<evidence type="ECO:0000256" key="9">
    <source>
        <dbReference type="ARBA" id="ARBA00022833"/>
    </source>
</evidence>
<dbReference type="InterPro" id="IPR002629">
    <property type="entry name" value="Met_Synth_C/arc"/>
</dbReference>
<gene>
    <name evidence="11" type="primary">metE</name>
    <name evidence="17" type="ORF">A7Q00_03920</name>
</gene>
<dbReference type="UniPathway" id="UPA00051">
    <property type="reaction ID" value="UER00082"/>
</dbReference>
<evidence type="ECO:0000256" key="13">
    <source>
        <dbReference type="PIRSR" id="PIRSR000382-2"/>
    </source>
</evidence>
<evidence type="ECO:0000313" key="17">
    <source>
        <dbReference type="EMBL" id="OAM43812.1"/>
    </source>
</evidence>
<dbReference type="EC" id="2.1.1.14" evidence="11"/>
<evidence type="ECO:0000256" key="11">
    <source>
        <dbReference type="HAMAP-Rule" id="MF_00172"/>
    </source>
</evidence>
<dbReference type="InterPro" id="IPR013215">
    <property type="entry name" value="Cbl-indep_Met_Synth_N"/>
</dbReference>
<comment type="cofactor">
    <cofactor evidence="13">
        <name>Zn(2+)</name>
        <dbReference type="ChEBI" id="CHEBI:29105"/>
    </cofactor>
    <text evidence="13">Binds 2 Zn(2+) ions per subunit.</text>
</comment>
<feature type="binding site" evidence="11">
    <location>
        <position position="729"/>
    </location>
    <ligand>
        <name>Zn(2+)</name>
        <dbReference type="ChEBI" id="CHEBI:29105"/>
        <note>catalytic</note>
    </ligand>
</feature>
<evidence type="ECO:0000256" key="12">
    <source>
        <dbReference type="PIRSR" id="PIRSR000382-1"/>
    </source>
</evidence>
<comment type="caution">
    <text evidence="17">The sequence shown here is derived from an EMBL/GenBank/DDBJ whole genome shotgun (WGS) entry which is preliminary data.</text>
</comment>
<feature type="binding site" evidence="11">
    <location>
        <begin position="16"/>
        <end position="19"/>
    </location>
    <ligand>
        <name>5-methyltetrahydropteroyltri-L-glutamate</name>
        <dbReference type="ChEBI" id="CHEBI:58207"/>
    </ligand>
</feature>
<feature type="binding site" evidence="11">
    <location>
        <position position="487"/>
    </location>
    <ligand>
        <name>L-homocysteine</name>
        <dbReference type="ChEBI" id="CHEBI:58199"/>
    </ligand>
</feature>
<evidence type="ECO:0000256" key="14">
    <source>
        <dbReference type="PIRSR" id="PIRSR000382-3"/>
    </source>
</evidence>
<name>A0A1B6VZV1_9NEIS</name>
<evidence type="ECO:0000256" key="1">
    <source>
        <dbReference type="ARBA" id="ARBA00002777"/>
    </source>
</evidence>
<dbReference type="CDD" id="cd03312">
    <property type="entry name" value="CIMS_N_terminal_like"/>
    <property type="match status" value="1"/>
</dbReference>
<protein>
    <recommendedName>
        <fullName evidence="11">5-methyltetrahydropteroyltriglutamate--homocysteine methyltransferase</fullName>
        <ecNumber evidence="11">2.1.1.14</ecNumber>
    </recommendedName>
    <alternativeName>
        <fullName evidence="11">Cobalamin-independent methionine synthase</fullName>
    </alternativeName>
    <alternativeName>
        <fullName evidence="11">Methionine synthase, vitamin-B12 independent isozyme</fullName>
    </alternativeName>
</protein>
<dbReference type="OrthoDB" id="244285at2"/>
<feature type="binding site" evidence="11 12">
    <location>
        <begin position="434"/>
        <end position="436"/>
    </location>
    <ligand>
        <name>L-methionine</name>
        <dbReference type="ChEBI" id="CHEBI:57844"/>
    </ligand>
</feature>
<feature type="binding site" evidence="12">
    <location>
        <position position="117"/>
    </location>
    <ligand>
        <name>5-methyltetrahydropteroyltri-L-glutamate</name>
        <dbReference type="ChEBI" id="CHEBI:58207"/>
    </ligand>
</feature>
<dbReference type="PANTHER" id="PTHR30519">
    <property type="entry name" value="5-METHYLTETRAHYDROPTEROYLTRIGLUTAMATE--HOMOCYSTEINE METHYLTRANSFERASE"/>
    <property type="match status" value="1"/>
</dbReference>
<accession>A0A1B6VZV1</accession>
<feature type="binding site" evidence="11 12">
    <location>
        <position position="602"/>
    </location>
    <ligand>
        <name>L-methionine</name>
        <dbReference type="ChEBI" id="CHEBI:57844"/>
    </ligand>
</feature>
<keyword evidence="10 11" id="KW-0486">Methionine biosynthesis</keyword>
<feature type="binding site" evidence="11 12">
    <location>
        <position position="487"/>
    </location>
    <ligand>
        <name>L-methionine</name>
        <dbReference type="ChEBI" id="CHEBI:57844"/>
    </ligand>
</feature>
<dbReference type="PIRSF" id="PIRSF000382">
    <property type="entry name" value="MeTrfase_B12_ind"/>
    <property type="match status" value="1"/>
</dbReference>
<feature type="binding site" evidence="11">
    <location>
        <position position="646"/>
    </location>
    <ligand>
        <name>Zn(2+)</name>
        <dbReference type="ChEBI" id="CHEBI:29105"/>
        <note>catalytic</note>
    </ligand>
</feature>
<evidence type="ECO:0000256" key="4">
    <source>
        <dbReference type="ARBA" id="ARBA00022603"/>
    </source>
</evidence>
<dbReference type="Gene3D" id="3.20.20.210">
    <property type="match status" value="2"/>
</dbReference>
<dbReference type="GO" id="GO:0009086">
    <property type="term" value="P:methionine biosynthetic process"/>
    <property type="evidence" value="ECO:0007669"/>
    <property type="project" value="UniProtKB-UniRule"/>
</dbReference>
<evidence type="ECO:0000259" key="16">
    <source>
        <dbReference type="Pfam" id="PF08267"/>
    </source>
</evidence>
<dbReference type="NCBIfam" id="NF003556">
    <property type="entry name" value="PRK05222.1"/>
    <property type="match status" value="1"/>
</dbReference>
<keyword evidence="4 11" id="KW-0489">Methyltransferase</keyword>
<feature type="binding site" evidence="13">
    <location>
        <position position="644"/>
    </location>
    <ligand>
        <name>Zn(2+)</name>
        <dbReference type="ChEBI" id="CHEBI:29105"/>
        <label>1</label>
        <note>catalytic</note>
    </ligand>
</feature>
<dbReference type="EMBL" id="LXSQ01000011">
    <property type="protein sequence ID" value="OAM43812.1"/>
    <property type="molecule type" value="Genomic_DNA"/>
</dbReference>
<feature type="binding site" evidence="11 12">
    <location>
        <position position="602"/>
    </location>
    <ligand>
        <name>L-homocysteine</name>
        <dbReference type="ChEBI" id="CHEBI:58199"/>
    </ligand>
</feature>
<feature type="binding site" evidence="13">
    <location>
        <position position="668"/>
    </location>
    <ligand>
        <name>Zn(2+)</name>
        <dbReference type="ChEBI" id="CHEBI:29105"/>
        <label>1</label>
        <note>catalytic</note>
    </ligand>
</feature>
<organism evidence="17 18">
    <name type="scientific">Eikenella halliae</name>
    <dbReference type="NCBI Taxonomy" id="1795832"/>
    <lineage>
        <taxon>Bacteria</taxon>
        <taxon>Pseudomonadati</taxon>
        <taxon>Pseudomonadota</taxon>
        <taxon>Betaproteobacteria</taxon>
        <taxon>Neisseriales</taxon>
        <taxon>Neisseriaceae</taxon>
        <taxon>Eikenella</taxon>
    </lineage>
</organism>
<dbReference type="InterPro" id="IPR006276">
    <property type="entry name" value="Cobalamin-indep_Met_synthase"/>
</dbReference>
<proteinExistence type="inferred from homology"/>
<dbReference type="FunFam" id="3.20.20.210:FF:000002">
    <property type="entry name" value="5-methyltetrahydropteroyltriglutamate--homocysteine methyltransferase"/>
    <property type="match status" value="1"/>
</dbReference>
<evidence type="ECO:0000256" key="5">
    <source>
        <dbReference type="ARBA" id="ARBA00022605"/>
    </source>
</evidence>
<feature type="binding site" evidence="12">
    <location>
        <position position="19"/>
    </location>
    <ligand>
        <name>5-methyltetrahydropteroyltri-L-glutamate</name>
        <dbReference type="ChEBI" id="CHEBI:58207"/>
    </ligand>
</feature>
<comment type="similarity">
    <text evidence="3 11">Belongs to the vitamin-B12 independent methionine synthase family.</text>
</comment>
<evidence type="ECO:0000256" key="3">
    <source>
        <dbReference type="ARBA" id="ARBA00009553"/>
    </source>
</evidence>
<evidence type="ECO:0000256" key="2">
    <source>
        <dbReference type="ARBA" id="ARBA00004681"/>
    </source>
</evidence>
<dbReference type="GO" id="GO:0008270">
    <property type="term" value="F:zinc ion binding"/>
    <property type="evidence" value="ECO:0007669"/>
    <property type="project" value="InterPro"/>
</dbReference>
<evidence type="ECO:0000256" key="8">
    <source>
        <dbReference type="ARBA" id="ARBA00022737"/>
    </source>
</evidence>
<keyword evidence="8 11" id="KW-0677">Repeat</keyword>
<comment type="function">
    <text evidence="1 11">Catalyzes the transfer of a methyl group from 5-methyltetrahydrofolate to homocysteine resulting in methionine formation.</text>
</comment>
<evidence type="ECO:0000259" key="15">
    <source>
        <dbReference type="Pfam" id="PF01717"/>
    </source>
</evidence>
<feature type="binding site" evidence="11 12">
    <location>
        <position position="564"/>
    </location>
    <ligand>
        <name>5-methyltetrahydropteroyltri-L-glutamate</name>
        <dbReference type="ChEBI" id="CHEBI:58207"/>
    </ligand>
</feature>
<feature type="binding site" evidence="11 12">
    <location>
        <begin position="518"/>
        <end position="519"/>
    </location>
    <ligand>
        <name>5-methyltetrahydropteroyltri-L-glutamate</name>
        <dbReference type="ChEBI" id="CHEBI:58207"/>
    </ligand>
</feature>
<dbReference type="AlphaFoldDB" id="A0A1B6VZV1"/>
<feature type="binding site" evidence="11 12">
    <location>
        <begin position="434"/>
        <end position="436"/>
    </location>
    <ligand>
        <name>L-homocysteine</name>
        <dbReference type="ChEBI" id="CHEBI:58199"/>
    </ligand>
</feature>
<keyword evidence="6 11" id="KW-0808">Transferase</keyword>
<comment type="catalytic activity">
    <reaction evidence="11">
        <text>5-methyltetrahydropteroyltri-L-glutamate + L-homocysteine = tetrahydropteroyltri-L-glutamate + L-methionine</text>
        <dbReference type="Rhea" id="RHEA:21196"/>
        <dbReference type="ChEBI" id="CHEBI:57844"/>
        <dbReference type="ChEBI" id="CHEBI:58140"/>
        <dbReference type="ChEBI" id="CHEBI:58199"/>
        <dbReference type="ChEBI" id="CHEBI:58207"/>
        <dbReference type="EC" id="2.1.1.14"/>
    </reaction>
</comment>
<feature type="active site" description="Proton donor" evidence="11 14">
    <location>
        <position position="697"/>
    </location>
</feature>
<evidence type="ECO:0000313" key="18">
    <source>
        <dbReference type="Proteomes" id="UP000077726"/>
    </source>
</evidence>
<evidence type="ECO:0000256" key="6">
    <source>
        <dbReference type="ARBA" id="ARBA00022679"/>
    </source>
</evidence>
<keyword evidence="5 11" id="KW-0028">Amino-acid biosynthesis</keyword>
<dbReference type="GO" id="GO:0003871">
    <property type="term" value="F:5-methyltetrahydropteroyltriglutamate-homocysteine S-methyltransferase activity"/>
    <property type="evidence" value="ECO:0007669"/>
    <property type="project" value="UniProtKB-UniRule"/>
</dbReference>
<feature type="binding site" evidence="13">
    <location>
        <position position="646"/>
    </location>
    <ligand>
        <name>Zn(2+)</name>
        <dbReference type="ChEBI" id="CHEBI:29105"/>
        <label>1</label>
        <note>catalytic</note>
    </ligand>
</feature>
<dbReference type="Pfam" id="PF01717">
    <property type="entry name" value="Meth_synt_2"/>
    <property type="match status" value="1"/>
</dbReference>
<feature type="binding site" evidence="11">
    <location>
        <position position="668"/>
    </location>
    <ligand>
        <name>Zn(2+)</name>
        <dbReference type="ChEBI" id="CHEBI:29105"/>
        <note>catalytic</note>
    </ligand>
</feature>
<feature type="domain" description="Cobalamin-independent methionine synthase MetE N-terminal" evidence="16">
    <location>
        <begin position="5"/>
        <end position="312"/>
    </location>
</feature>
<reference evidence="18" key="1">
    <citation type="submission" date="2016-05" db="EMBL/GenBank/DDBJ databases">
        <title>Draft genome of Corynebacterium afermentans subsp. afermentans LCDC 88199T.</title>
        <authorList>
            <person name="Bernier A.-M."/>
            <person name="Bernard K."/>
        </authorList>
    </citation>
    <scope>NUCLEOTIDE SEQUENCE [LARGE SCALE GENOMIC DNA]</scope>
    <source>
        <strain evidence="18">NML130454</strain>
    </source>
</reference>
<keyword evidence="9 11" id="KW-0862">Zinc</keyword>
<dbReference type="Proteomes" id="UP000077726">
    <property type="component" value="Unassembled WGS sequence"/>
</dbReference>
<dbReference type="CDD" id="cd03311">
    <property type="entry name" value="CIMS_C_terminal_like"/>
    <property type="match status" value="1"/>
</dbReference>
<dbReference type="SUPFAM" id="SSF51726">
    <property type="entry name" value="UROD/MetE-like"/>
    <property type="match status" value="2"/>
</dbReference>
<comment type="cofactor">
    <cofactor evidence="11">
        <name>Zn(2+)</name>
        <dbReference type="ChEBI" id="CHEBI:29105"/>
    </cofactor>
    <text evidence="11">Binds 1 zinc ion per subunit.</text>
</comment>
<sequence length="764" mass="85148">MNTFHLSGYPRIGAKRELKFAVEAFWKGAKSEAELQQVAADIRRANWATQKAAGADLLPVGDFSFYDHVLDLLCTLGGIPSRFGFDAAKLTLPEYFQLARGNATQFAMEMTKWFDTNYHFIVPEWSADTEFKVNAKNLIAQIKEAKAQGHDIKPTLVGPVTLAWLGKKKEDFGCRVTKLLLPKLLPAYAQLLRELAAEGVDWIQIDEPILAAEAPQVWLDAFAPVYQELANTGVRIVIGTYFASVAEHLNLLKSLPVHGVHIDCVRAPEQLSVFADGWPDNRVLSVGLIDGRNVWRANLNKVIDTLEPVKAKFGNNLWIAPSCSLLHSPQDLAVEEKLDGEIKSWMAFAAQKLVELGVVKQALAHGKAAVQAALAESDAAAADRATNKKIHNAAVQKRVADLPKGADQRKSPFAQRIKAQQEWMKLPVLPTTTIGSFPQTTEIRQARAAFKKGELSAADYDAAMKKEIAYCVEIQEKLELDVPVHGEAERNDMVEYFGEQLAGYCFSQFGWVQSYGSRCVKPPIIFGDVSRPNPMTVYWSTYAQSLTKRPMKGMLTGPVTMFKWSFVRDDIPLGEVAKQIALALNDEVLDLEKAGIKVIQIDEPAIREAMPLKKAQWDEFLAWACESFRLSSTGAEDSTQIHTHMCYSEFNDILPAIASMDADVITIETSRSDMELLTAFGDFKYPNDIGPGVYDIHSPRVPTEAEVERLLRKAMEVVPVERLWVNPDCGLKTRGWKETLEQLEVMMAVTKKLRKELADKNVTR</sequence>
<evidence type="ECO:0000256" key="7">
    <source>
        <dbReference type="ARBA" id="ARBA00022723"/>
    </source>
</evidence>
<evidence type="ECO:0000256" key="10">
    <source>
        <dbReference type="ARBA" id="ARBA00023167"/>
    </source>
</evidence>
<dbReference type="Pfam" id="PF08267">
    <property type="entry name" value="Meth_synt_1"/>
    <property type="match status" value="1"/>
</dbReference>
<feature type="binding site" evidence="11">
    <location>
        <position position="644"/>
    </location>
    <ligand>
        <name>Zn(2+)</name>
        <dbReference type="ChEBI" id="CHEBI:29105"/>
        <note>catalytic</note>
    </ligand>
</feature>
<dbReference type="HAMAP" id="MF_00172">
    <property type="entry name" value="Meth_synth"/>
    <property type="match status" value="1"/>
</dbReference>
<feature type="binding site" evidence="13">
    <location>
        <position position="729"/>
    </location>
    <ligand>
        <name>Zn(2+)</name>
        <dbReference type="ChEBI" id="CHEBI:29105"/>
        <label>1</label>
        <note>catalytic</note>
    </ligand>
</feature>
<dbReference type="GO" id="GO:0032259">
    <property type="term" value="P:methylation"/>
    <property type="evidence" value="ECO:0007669"/>
    <property type="project" value="UniProtKB-KW"/>
</dbReference>
<dbReference type="NCBIfam" id="TIGR01371">
    <property type="entry name" value="met_syn_B12ind"/>
    <property type="match status" value="1"/>
</dbReference>
<feature type="binding site" evidence="11">
    <location>
        <position position="608"/>
    </location>
    <ligand>
        <name>5-methyltetrahydropteroyltri-L-glutamate</name>
        <dbReference type="ChEBI" id="CHEBI:58207"/>
    </ligand>
</feature>
<feature type="binding site" evidence="11">
    <location>
        <position position="112"/>
    </location>
    <ligand>
        <name>5-methyltetrahydropteroyltri-L-glutamate</name>
        <dbReference type="ChEBI" id="CHEBI:58207"/>
    </ligand>
</feature>
<keyword evidence="18" id="KW-1185">Reference proteome</keyword>
<dbReference type="STRING" id="1795832.A7Q00_03920"/>
<keyword evidence="7 11" id="KW-0479">Metal-binding</keyword>
<dbReference type="RefSeq" id="WP_064089326.1">
    <property type="nucleotide sequence ID" value="NZ_LXSQ01000011.1"/>
</dbReference>
<feature type="domain" description="Cobalamin-independent methionine synthase MetE C-terminal/archaeal" evidence="15">
    <location>
        <begin position="429"/>
        <end position="751"/>
    </location>
</feature>
<dbReference type="InterPro" id="IPR038071">
    <property type="entry name" value="UROD/MetE-like_sf"/>
</dbReference>
<comment type="pathway">
    <text evidence="2 11">Amino-acid biosynthesis; L-methionine biosynthesis via de novo pathway; L-methionine from L-homocysteine (MetE route): step 1/1.</text>
</comment>